<evidence type="ECO:0008006" key="4">
    <source>
        <dbReference type="Google" id="ProtNLM"/>
    </source>
</evidence>
<comment type="caution">
    <text evidence="2">The sequence shown here is derived from an EMBL/GenBank/DDBJ whole genome shotgun (WGS) entry which is preliminary data.</text>
</comment>
<dbReference type="Gene3D" id="3.30.50.10">
    <property type="entry name" value="Erythroid Transcription Factor GATA-1, subunit A"/>
    <property type="match status" value="1"/>
</dbReference>
<gene>
    <name evidence="2" type="ORF">SeLEV6574_g00731</name>
</gene>
<evidence type="ECO:0000256" key="1">
    <source>
        <dbReference type="SAM" id="MobiDB-lite"/>
    </source>
</evidence>
<protein>
    <recommendedName>
        <fullName evidence="4">GATA-type domain-containing protein</fullName>
    </recommendedName>
</protein>
<dbReference type="AlphaFoldDB" id="A0A507DGG8"/>
<feature type="region of interest" description="Disordered" evidence="1">
    <location>
        <begin position="97"/>
        <end position="134"/>
    </location>
</feature>
<dbReference type="InterPro" id="IPR013088">
    <property type="entry name" value="Znf_NHR/GATA"/>
</dbReference>
<proteinExistence type="predicted"/>
<dbReference type="Proteomes" id="UP000320475">
    <property type="component" value="Unassembled WGS sequence"/>
</dbReference>
<evidence type="ECO:0000313" key="3">
    <source>
        <dbReference type="Proteomes" id="UP000320475"/>
    </source>
</evidence>
<dbReference type="GO" id="GO:0008270">
    <property type="term" value="F:zinc ion binding"/>
    <property type="evidence" value="ECO:0007669"/>
    <property type="project" value="InterPro"/>
</dbReference>
<accession>A0A507DGG8</accession>
<name>A0A507DGG8_9FUNG</name>
<evidence type="ECO:0000313" key="2">
    <source>
        <dbReference type="EMBL" id="TPX50703.1"/>
    </source>
</evidence>
<dbReference type="GO" id="GO:0006355">
    <property type="term" value="P:regulation of DNA-templated transcription"/>
    <property type="evidence" value="ECO:0007669"/>
    <property type="project" value="InterPro"/>
</dbReference>
<dbReference type="EMBL" id="QEAM01000014">
    <property type="protein sequence ID" value="TPX50703.1"/>
    <property type="molecule type" value="Genomic_DNA"/>
</dbReference>
<sequence length="230" mass="26134">MDHRPDSVATCQTHTLRSPYAAISNDHVTQDKVMRVREITDQDPIPPLVVDESRWECNYCGSKTTTLKRQGPQEYQQLCNPCASKWSRGKILPQYPKALYPPKRSPYRGRRQRPPSTYQAYQSPAHTPDNSSSACLVEHAGSSHLIESQQRKSIVSPAPVDDVDARRIYLAEKLKLAQEAQIMDIYQALYKSVDPEIRHRIDTGQDAEIHIQTLGESVWTALFSIFETTV</sequence>
<organism evidence="2 3">
    <name type="scientific">Synchytrium endobioticum</name>
    <dbReference type="NCBI Taxonomy" id="286115"/>
    <lineage>
        <taxon>Eukaryota</taxon>
        <taxon>Fungi</taxon>
        <taxon>Fungi incertae sedis</taxon>
        <taxon>Chytridiomycota</taxon>
        <taxon>Chytridiomycota incertae sedis</taxon>
        <taxon>Chytridiomycetes</taxon>
        <taxon>Synchytriales</taxon>
        <taxon>Synchytriaceae</taxon>
        <taxon>Synchytrium</taxon>
    </lineage>
</organism>
<dbReference type="VEuPathDB" id="FungiDB:SeMB42_g06473"/>
<reference evidence="2 3" key="1">
    <citation type="journal article" date="2019" name="Sci. Rep.">
        <title>Comparative genomics of chytrid fungi reveal insights into the obligate biotrophic and pathogenic lifestyle of Synchytrium endobioticum.</title>
        <authorList>
            <person name="van de Vossenberg B.T.L.H."/>
            <person name="Warris S."/>
            <person name="Nguyen H.D.T."/>
            <person name="van Gent-Pelzer M.P.E."/>
            <person name="Joly D.L."/>
            <person name="van de Geest H.C."/>
            <person name="Bonants P.J.M."/>
            <person name="Smith D.S."/>
            <person name="Levesque C.A."/>
            <person name="van der Lee T.A.J."/>
        </authorList>
    </citation>
    <scope>NUCLEOTIDE SEQUENCE [LARGE SCALE GENOMIC DNA]</scope>
    <source>
        <strain evidence="2 3">LEV6574</strain>
    </source>
</reference>
<feature type="compositionally biased region" description="Polar residues" evidence="1">
    <location>
        <begin position="114"/>
        <end position="134"/>
    </location>
</feature>